<dbReference type="PRINTS" id="PR00455">
    <property type="entry name" value="HTHTETR"/>
</dbReference>
<name>A0A401YQE1_9ACTN</name>
<dbReference type="InterPro" id="IPR036271">
    <property type="entry name" value="Tet_transcr_reg_TetR-rel_C_sf"/>
</dbReference>
<dbReference type="Pfam" id="PF14246">
    <property type="entry name" value="TetR_C_7"/>
    <property type="match status" value="1"/>
</dbReference>
<evidence type="ECO:0000256" key="3">
    <source>
        <dbReference type="ARBA" id="ARBA00023163"/>
    </source>
</evidence>
<evidence type="ECO:0000256" key="5">
    <source>
        <dbReference type="SAM" id="MobiDB-lite"/>
    </source>
</evidence>
<dbReference type="Proteomes" id="UP000286931">
    <property type="component" value="Unassembled WGS sequence"/>
</dbReference>
<dbReference type="SUPFAM" id="SSF46689">
    <property type="entry name" value="Homeodomain-like"/>
    <property type="match status" value="1"/>
</dbReference>
<dbReference type="Pfam" id="PF00440">
    <property type="entry name" value="TetR_N"/>
    <property type="match status" value="1"/>
</dbReference>
<dbReference type="PANTHER" id="PTHR30055">
    <property type="entry name" value="HTH-TYPE TRANSCRIPTIONAL REGULATOR RUTR"/>
    <property type="match status" value="1"/>
</dbReference>
<evidence type="ECO:0000313" key="8">
    <source>
        <dbReference type="Proteomes" id="UP000286931"/>
    </source>
</evidence>
<keyword evidence="8" id="KW-1185">Reference proteome</keyword>
<evidence type="ECO:0000256" key="4">
    <source>
        <dbReference type="PROSITE-ProRule" id="PRU00335"/>
    </source>
</evidence>
<reference evidence="7 8" key="1">
    <citation type="submission" date="2018-12" db="EMBL/GenBank/DDBJ databases">
        <title>Draft genome sequence of Embleya hyalina NBRC 13850T.</title>
        <authorList>
            <person name="Komaki H."/>
            <person name="Hosoyama A."/>
            <person name="Kimura A."/>
            <person name="Ichikawa N."/>
            <person name="Tamura T."/>
        </authorList>
    </citation>
    <scope>NUCLEOTIDE SEQUENCE [LARGE SCALE GENOMIC DNA]</scope>
    <source>
        <strain evidence="7 8">NBRC 13850</strain>
    </source>
</reference>
<dbReference type="OrthoDB" id="7186128at2"/>
<keyword evidence="1" id="KW-0805">Transcription regulation</keyword>
<keyword evidence="3" id="KW-0804">Transcription</keyword>
<keyword evidence="2 4" id="KW-0238">DNA-binding</keyword>
<gene>
    <name evidence="7" type="ORF">EHYA_04498</name>
</gene>
<dbReference type="FunFam" id="1.10.10.60:FF:000141">
    <property type="entry name" value="TetR family transcriptional regulator"/>
    <property type="match status" value="1"/>
</dbReference>
<comment type="caution">
    <text evidence="7">The sequence shown here is derived from an EMBL/GenBank/DDBJ whole genome shotgun (WGS) entry which is preliminary data.</text>
</comment>
<organism evidence="7 8">
    <name type="scientific">Embleya hyalina</name>
    <dbReference type="NCBI Taxonomy" id="516124"/>
    <lineage>
        <taxon>Bacteria</taxon>
        <taxon>Bacillati</taxon>
        <taxon>Actinomycetota</taxon>
        <taxon>Actinomycetes</taxon>
        <taxon>Kitasatosporales</taxon>
        <taxon>Streptomycetaceae</taxon>
        <taxon>Embleya</taxon>
    </lineage>
</organism>
<dbReference type="PANTHER" id="PTHR30055:SF146">
    <property type="entry name" value="HTH-TYPE TRANSCRIPTIONAL DUAL REGULATOR CECR"/>
    <property type="match status" value="1"/>
</dbReference>
<dbReference type="EMBL" id="BIFH01000021">
    <property type="protein sequence ID" value="GCD96811.1"/>
    <property type="molecule type" value="Genomic_DNA"/>
</dbReference>
<dbReference type="GO" id="GO:0000976">
    <property type="term" value="F:transcription cis-regulatory region binding"/>
    <property type="evidence" value="ECO:0007669"/>
    <property type="project" value="TreeGrafter"/>
</dbReference>
<dbReference type="Gene3D" id="1.10.10.60">
    <property type="entry name" value="Homeodomain-like"/>
    <property type="match status" value="1"/>
</dbReference>
<dbReference type="PROSITE" id="PS50977">
    <property type="entry name" value="HTH_TETR_2"/>
    <property type="match status" value="1"/>
</dbReference>
<feature type="region of interest" description="Disordered" evidence="5">
    <location>
        <begin position="1"/>
        <end position="21"/>
    </location>
</feature>
<evidence type="ECO:0000256" key="1">
    <source>
        <dbReference type="ARBA" id="ARBA00023015"/>
    </source>
</evidence>
<feature type="domain" description="HTH tetR-type" evidence="6">
    <location>
        <begin position="21"/>
        <end position="81"/>
    </location>
</feature>
<proteinExistence type="predicted"/>
<dbReference type="InterPro" id="IPR001647">
    <property type="entry name" value="HTH_TetR"/>
</dbReference>
<accession>A0A401YQE1</accession>
<dbReference type="InterPro" id="IPR039536">
    <property type="entry name" value="TetR_C_Proteobacteria"/>
</dbReference>
<dbReference type="AlphaFoldDB" id="A0A401YQE1"/>
<evidence type="ECO:0000259" key="6">
    <source>
        <dbReference type="PROSITE" id="PS50977"/>
    </source>
</evidence>
<dbReference type="InterPro" id="IPR009057">
    <property type="entry name" value="Homeodomain-like_sf"/>
</dbReference>
<dbReference type="SUPFAM" id="SSF48498">
    <property type="entry name" value="Tetracyclin repressor-like, C-terminal domain"/>
    <property type="match status" value="1"/>
</dbReference>
<dbReference type="Gene3D" id="1.10.357.10">
    <property type="entry name" value="Tetracycline Repressor, domain 2"/>
    <property type="match status" value="1"/>
</dbReference>
<dbReference type="GO" id="GO:0003700">
    <property type="term" value="F:DNA-binding transcription factor activity"/>
    <property type="evidence" value="ECO:0007669"/>
    <property type="project" value="TreeGrafter"/>
</dbReference>
<feature type="DNA-binding region" description="H-T-H motif" evidence="4">
    <location>
        <begin position="44"/>
        <end position="63"/>
    </location>
</feature>
<dbReference type="GO" id="GO:0045892">
    <property type="term" value="P:negative regulation of DNA-templated transcription"/>
    <property type="evidence" value="ECO:0007669"/>
    <property type="project" value="UniProtKB-ARBA"/>
</dbReference>
<evidence type="ECO:0000313" key="7">
    <source>
        <dbReference type="EMBL" id="GCD96811.1"/>
    </source>
</evidence>
<evidence type="ECO:0000256" key="2">
    <source>
        <dbReference type="ARBA" id="ARBA00023125"/>
    </source>
</evidence>
<dbReference type="InterPro" id="IPR050109">
    <property type="entry name" value="HTH-type_TetR-like_transc_reg"/>
</dbReference>
<sequence>MAESAAESPTSGTASIGRRSAAKRDAILRAAFAVFLREGYAGASVDAVAAAAGVGKQTVYAHFGDKERLFIAATRESPGPTTGDGAGDGPDPITATGDPHADLSAAGVRILRSVLDPDAAALHRLTIAEIARHPELQLIWRKNAPREVLAALAAYFAERDAAGDLDVPEPERSARQFVILLASEGRVASLHGVQPLSDDEVHRIADETADLIVRAHRRADGGR</sequence>
<dbReference type="RefSeq" id="WP_126638811.1">
    <property type="nucleotide sequence ID" value="NZ_BIFH01000021.1"/>
</dbReference>
<protein>
    <submittedName>
        <fullName evidence="7">Transcriptional regulator</fullName>
    </submittedName>
</protein>